<evidence type="ECO:0000313" key="2">
    <source>
        <dbReference type="Proteomes" id="UP001549291"/>
    </source>
</evidence>
<gene>
    <name evidence="1" type="ORF">ABIF63_005948</name>
</gene>
<name>A0ABV2RZX6_BRAJP</name>
<sequence>MQRCRFTQTTLEEYFAEEAKRLREQAELLPYGDLRKIVERKARQAETGSHIGEWLNSPGLRAPT</sequence>
<proteinExistence type="predicted"/>
<accession>A0ABV2RZX6</accession>
<dbReference type="Proteomes" id="UP001549291">
    <property type="component" value="Unassembled WGS sequence"/>
</dbReference>
<organism evidence="1 2">
    <name type="scientific">Bradyrhizobium japonicum</name>
    <dbReference type="NCBI Taxonomy" id="375"/>
    <lineage>
        <taxon>Bacteria</taxon>
        <taxon>Pseudomonadati</taxon>
        <taxon>Pseudomonadota</taxon>
        <taxon>Alphaproteobacteria</taxon>
        <taxon>Hyphomicrobiales</taxon>
        <taxon>Nitrobacteraceae</taxon>
        <taxon>Bradyrhizobium</taxon>
    </lineage>
</organism>
<evidence type="ECO:0000313" key="1">
    <source>
        <dbReference type="EMBL" id="MET4721842.1"/>
    </source>
</evidence>
<dbReference type="EMBL" id="JBEPTQ010000002">
    <property type="protein sequence ID" value="MET4721842.1"/>
    <property type="molecule type" value="Genomic_DNA"/>
</dbReference>
<dbReference type="RefSeq" id="WP_080586926.1">
    <property type="nucleotide sequence ID" value="NZ_JALJYT010000001.1"/>
</dbReference>
<protein>
    <submittedName>
        <fullName evidence="1">Uncharacterized protein</fullName>
    </submittedName>
</protein>
<reference evidence="1 2" key="1">
    <citation type="submission" date="2024-06" db="EMBL/GenBank/DDBJ databases">
        <title>Genomic Encyclopedia of Type Strains, Phase V (KMG-V): Genome sequencing to study the core and pangenomes of soil and plant-associated prokaryotes.</title>
        <authorList>
            <person name="Whitman W."/>
        </authorList>
    </citation>
    <scope>NUCLEOTIDE SEQUENCE [LARGE SCALE GENOMIC DNA]</scope>
    <source>
        <strain evidence="1 2">USDA 160</strain>
    </source>
</reference>
<comment type="caution">
    <text evidence="1">The sequence shown here is derived from an EMBL/GenBank/DDBJ whole genome shotgun (WGS) entry which is preliminary data.</text>
</comment>
<keyword evidence="2" id="KW-1185">Reference proteome</keyword>